<evidence type="ECO:0000313" key="1">
    <source>
        <dbReference type="EMBL" id="KAK4148499.1"/>
    </source>
</evidence>
<dbReference type="AlphaFoldDB" id="A0AAN6VBT1"/>
<name>A0AAN6VBT1_9PEZI</name>
<dbReference type="Gene3D" id="3.80.10.10">
    <property type="entry name" value="Ribonuclease Inhibitor"/>
    <property type="match status" value="1"/>
</dbReference>
<dbReference type="InterPro" id="IPR032675">
    <property type="entry name" value="LRR_dom_sf"/>
</dbReference>
<dbReference type="EMBL" id="MU857355">
    <property type="protein sequence ID" value="KAK4148499.1"/>
    <property type="molecule type" value="Genomic_DNA"/>
</dbReference>
<reference evidence="1" key="2">
    <citation type="submission" date="2023-05" db="EMBL/GenBank/DDBJ databases">
        <authorList>
            <consortium name="Lawrence Berkeley National Laboratory"/>
            <person name="Steindorff A."/>
            <person name="Hensen N."/>
            <person name="Bonometti L."/>
            <person name="Westerberg I."/>
            <person name="Brannstrom I.O."/>
            <person name="Guillou S."/>
            <person name="Cros-Aarteil S."/>
            <person name="Calhoun S."/>
            <person name="Haridas S."/>
            <person name="Kuo A."/>
            <person name="Mondo S."/>
            <person name="Pangilinan J."/>
            <person name="Riley R."/>
            <person name="Labutti K."/>
            <person name="Andreopoulos B."/>
            <person name="Lipzen A."/>
            <person name="Chen C."/>
            <person name="Yanf M."/>
            <person name="Daum C."/>
            <person name="Ng V."/>
            <person name="Clum A."/>
            <person name="Ohm R."/>
            <person name="Martin F."/>
            <person name="Silar P."/>
            <person name="Natvig D."/>
            <person name="Lalanne C."/>
            <person name="Gautier V."/>
            <person name="Ament-Velasquez S.L."/>
            <person name="Kruys A."/>
            <person name="Hutchinson M.I."/>
            <person name="Powell A.J."/>
            <person name="Barry K."/>
            <person name="Miller A.N."/>
            <person name="Grigoriev I.V."/>
            <person name="Debuchy R."/>
            <person name="Gladieux P."/>
            <person name="Thoren M.H."/>
            <person name="Johannesson H."/>
        </authorList>
    </citation>
    <scope>NUCLEOTIDE SEQUENCE</scope>
    <source>
        <strain evidence="1">CBS 538.74</strain>
    </source>
</reference>
<evidence type="ECO:0000313" key="2">
    <source>
        <dbReference type="Proteomes" id="UP001302745"/>
    </source>
</evidence>
<organism evidence="1 2">
    <name type="scientific">Chaetomidium leptoderma</name>
    <dbReference type="NCBI Taxonomy" id="669021"/>
    <lineage>
        <taxon>Eukaryota</taxon>
        <taxon>Fungi</taxon>
        <taxon>Dikarya</taxon>
        <taxon>Ascomycota</taxon>
        <taxon>Pezizomycotina</taxon>
        <taxon>Sordariomycetes</taxon>
        <taxon>Sordariomycetidae</taxon>
        <taxon>Sordariales</taxon>
        <taxon>Chaetomiaceae</taxon>
        <taxon>Chaetomidium</taxon>
    </lineage>
</organism>
<reference evidence="1" key="1">
    <citation type="journal article" date="2023" name="Mol. Phylogenet. Evol.">
        <title>Genome-scale phylogeny and comparative genomics of the fungal order Sordariales.</title>
        <authorList>
            <person name="Hensen N."/>
            <person name="Bonometti L."/>
            <person name="Westerberg I."/>
            <person name="Brannstrom I.O."/>
            <person name="Guillou S."/>
            <person name="Cros-Aarteil S."/>
            <person name="Calhoun S."/>
            <person name="Haridas S."/>
            <person name="Kuo A."/>
            <person name="Mondo S."/>
            <person name="Pangilinan J."/>
            <person name="Riley R."/>
            <person name="LaButti K."/>
            <person name="Andreopoulos B."/>
            <person name="Lipzen A."/>
            <person name="Chen C."/>
            <person name="Yan M."/>
            <person name="Daum C."/>
            <person name="Ng V."/>
            <person name="Clum A."/>
            <person name="Steindorff A."/>
            <person name="Ohm R.A."/>
            <person name="Martin F."/>
            <person name="Silar P."/>
            <person name="Natvig D.O."/>
            <person name="Lalanne C."/>
            <person name="Gautier V."/>
            <person name="Ament-Velasquez S.L."/>
            <person name="Kruys A."/>
            <person name="Hutchinson M.I."/>
            <person name="Powell A.J."/>
            <person name="Barry K."/>
            <person name="Miller A.N."/>
            <person name="Grigoriev I.V."/>
            <person name="Debuchy R."/>
            <person name="Gladieux P."/>
            <person name="Hiltunen Thoren M."/>
            <person name="Johannesson H."/>
        </authorList>
    </citation>
    <scope>NUCLEOTIDE SEQUENCE</scope>
    <source>
        <strain evidence="1">CBS 538.74</strain>
    </source>
</reference>
<keyword evidence="2" id="KW-1185">Reference proteome</keyword>
<gene>
    <name evidence="1" type="ORF">C8A00DRAFT_38929</name>
</gene>
<comment type="caution">
    <text evidence="1">The sequence shown here is derived from an EMBL/GenBank/DDBJ whole genome shotgun (WGS) entry which is preliminary data.</text>
</comment>
<sequence length="248" mass="28219">MDTYYTRGVNPKRVSALASLCSTSRQLNSDLAQLAKSLSFSVYPGMLEFNRPPEVVDYVEEQRTAYIDALPDAMQKEYAIQAIYDVYEDFEDCIHPGNVEIDILTSLCPNLETLCADRRSQPRPCKVGPGLDNFQTLLRAAPNLTNMTLHMVKSCVYLYITHDKLTDLDFRCSSFSGQYLVAVLRACPNLEIFKDALLMHAPKLKAVLLSAGKNARSDEDWEVAEVEELGRVLEQRGVRFEYRPYEWE</sequence>
<dbReference type="Proteomes" id="UP001302745">
    <property type="component" value="Unassembled WGS sequence"/>
</dbReference>
<protein>
    <submittedName>
        <fullName evidence="1">Uncharacterized protein</fullName>
    </submittedName>
</protein>
<proteinExistence type="predicted"/>
<accession>A0AAN6VBT1</accession>